<name>A0A2X2WIM2_CITKO</name>
<dbReference type="EMBL" id="UAVY01000009">
    <property type="protein sequence ID" value="SQB40254.1"/>
    <property type="molecule type" value="Genomic_DNA"/>
</dbReference>
<sequence length="145" mass="16580">MAGIVHVLRLGLPHAVTEIINAYDTPDMIRIIKERFWLYDGGDYRKVREIYIYPDASGDSRKSNNASKTDIEQLRQAGFNVIVDEANPPVKDRINSMNAMFCNGNGERRYKVNVKRCRYMPTALSSRYGIKTGEPDKKSDNDHPQ</sequence>
<evidence type="ECO:0008006" key="3">
    <source>
        <dbReference type="Google" id="ProtNLM"/>
    </source>
</evidence>
<evidence type="ECO:0000313" key="2">
    <source>
        <dbReference type="Proteomes" id="UP000251584"/>
    </source>
</evidence>
<proteinExistence type="predicted"/>
<gene>
    <name evidence="1" type="ORF">NCTC10786_05352</name>
</gene>
<evidence type="ECO:0000313" key="1">
    <source>
        <dbReference type="EMBL" id="SQB40254.1"/>
    </source>
</evidence>
<dbReference type="Proteomes" id="UP000251584">
    <property type="component" value="Unassembled WGS sequence"/>
</dbReference>
<dbReference type="AlphaFoldDB" id="A0A2X2WIM2"/>
<protein>
    <recommendedName>
        <fullName evidence="3">Phage terminase large subunit</fullName>
    </recommendedName>
</protein>
<reference evidence="1 2" key="1">
    <citation type="submission" date="2018-06" db="EMBL/GenBank/DDBJ databases">
        <authorList>
            <consortium name="Pathogen Informatics"/>
            <person name="Doyle S."/>
        </authorList>
    </citation>
    <scope>NUCLEOTIDE SEQUENCE [LARGE SCALE GENOMIC DNA]</scope>
    <source>
        <strain evidence="1 2">NCTC10786</strain>
    </source>
</reference>
<organism evidence="1 2">
    <name type="scientific">Citrobacter koseri</name>
    <name type="common">Citrobacter diversus</name>
    <dbReference type="NCBI Taxonomy" id="545"/>
    <lineage>
        <taxon>Bacteria</taxon>
        <taxon>Pseudomonadati</taxon>
        <taxon>Pseudomonadota</taxon>
        <taxon>Gammaproteobacteria</taxon>
        <taxon>Enterobacterales</taxon>
        <taxon>Enterobacteriaceae</taxon>
        <taxon>Citrobacter</taxon>
    </lineage>
</organism>
<accession>A0A2X2WIM2</accession>